<feature type="region of interest" description="Disordered" evidence="1">
    <location>
        <begin position="25"/>
        <end position="56"/>
    </location>
</feature>
<evidence type="ECO:0000313" key="3">
    <source>
        <dbReference type="Proteomes" id="UP000186922"/>
    </source>
</evidence>
<comment type="caution">
    <text evidence="2">The sequence shown here is derived from an EMBL/GenBank/DDBJ whole genome shotgun (WGS) entry which is preliminary data.</text>
</comment>
<sequence length="56" mass="6241">MQSLDIVAPMYNAIWLKPTKASLGASIDESEDETEESDTCDEFDDGDDMDFFASQD</sequence>
<dbReference type="Proteomes" id="UP000186922">
    <property type="component" value="Unassembled WGS sequence"/>
</dbReference>
<proteinExistence type="predicted"/>
<organism evidence="2 3">
    <name type="scientific">Ramazzottius varieornatus</name>
    <name type="common">Water bear</name>
    <name type="synonym">Tardigrade</name>
    <dbReference type="NCBI Taxonomy" id="947166"/>
    <lineage>
        <taxon>Eukaryota</taxon>
        <taxon>Metazoa</taxon>
        <taxon>Ecdysozoa</taxon>
        <taxon>Tardigrada</taxon>
        <taxon>Eutardigrada</taxon>
        <taxon>Parachela</taxon>
        <taxon>Hypsibioidea</taxon>
        <taxon>Ramazzottiidae</taxon>
        <taxon>Ramazzottius</taxon>
    </lineage>
</organism>
<keyword evidence="3" id="KW-1185">Reference proteome</keyword>
<feature type="compositionally biased region" description="Acidic residues" evidence="1">
    <location>
        <begin position="28"/>
        <end position="50"/>
    </location>
</feature>
<evidence type="ECO:0000313" key="2">
    <source>
        <dbReference type="EMBL" id="GAU97871.1"/>
    </source>
</evidence>
<dbReference type="AlphaFoldDB" id="A0A1D1V844"/>
<gene>
    <name evidence="2" type="primary">RvY_09097-1</name>
    <name evidence="2" type="synonym">RvY_09097.1</name>
    <name evidence="2" type="ORF">RvY_09097</name>
</gene>
<reference evidence="2 3" key="1">
    <citation type="journal article" date="2016" name="Nat. Commun.">
        <title>Extremotolerant tardigrade genome and improved radiotolerance of human cultured cells by tardigrade-unique protein.</title>
        <authorList>
            <person name="Hashimoto T."/>
            <person name="Horikawa D.D."/>
            <person name="Saito Y."/>
            <person name="Kuwahara H."/>
            <person name="Kozuka-Hata H."/>
            <person name="Shin-I T."/>
            <person name="Minakuchi Y."/>
            <person name="Ohishi K."/>
            <person name="Motoyama A."/>
            <person name="Aizu T."/>
            <person name="Enomoto A."/>
            <person name="Kondo K."/>
            <person name="Tanaka S."/>
            <person name="Hara Y."/>
            <person name="Koshikawa S."/>
            <person name="Sagara H."/>
            <person name="Miura T."/>
            <person name="Yokobori S."/>
            <person name="Miyagawa K."/>
            <person name="Suzuki Y."/>
            <person name="Kubo T."/>
            <person name="Oyama M."/>
            <person name="Kohara Y."/>
            <person name="Fujiyama A."/>
            <person name="Arakawa K."/>
            <person name="Katayama T."/>
            <person name="Toyoda A."/>
            <person name="Kunieda T."/>
        </authorList>
    </citation>
    <scope>NUCLEOTIDE SEQUENCE [LARGE SCALE GENOMIC DNA]</scope>
    <source>
        <strain evidence="2 3">YOKOZUNA-1</strain>
    </source>
</reference>
<accession>A0A1D1V844</accession>
<dbReference type="EMBL" id="BDGG01000004">
    <property type="protein sequence ID" value="GAU97871.1"/>
    <property type="molecule type" value="Genomic_DNA"/>
</dbReference>
<evidence type="ECO:0000256" key="1">
    <source>
        <dbReference type="SAM" id="MobiDB-lite"/>
    </source>
</evidence>
<protein>
    <submittedName>
        <fullName evidence="2">Uncharacterized protein</fullName>
    </submittedName>
</protein>
<name>A0A1D1V844_RAMVA</name>